<accession>A0ABP6UQM1</accession>
<feature type="transmembrane region" description="Helical" evidence="1">
    <location>
        <begin position="6"/>
        <end position="28"/>
    </location>
</feature>
<feature type="transmembrane region" description="Helical" evidence="1">
    <location>
        <begin position="40"/>
        <end position="57"/>
    </location>
</feature>
<dbReference type="Proteomes" id="UP001499841">
    <property type="component" value="Unassembled WGS sequence"/>
</dbReference>
<evidence type="ECO:0000313" key="2">
    <source>
        <dbReference type="EMBL" id="GAA3511758.1"/>
    </source>
</evidence>
<proteinExistence type="predicted"/>
<protein>
    <submittedName>
        <fullName evidence="2">Uncharacterized protein</fullName>
    </submittedName>
</protein>
<dbReference type="EMBL" id="BAABBA010000034">
    <property type="protein sequence ID" value="GAA3511758.1"/>
    <property type="molecule type" value="Genomic_DNA"/>
</dbReference>
<evidence type="ECO:0000313" key="3">
    <source>
        <dbReference type="Proteomes" id="UP001499841"/>
    </source>
</evidence>
<reference evidence="3" key="1">
    <citation type="journal article" date="2019" name="Int. J. Syst. Evol. Microbiol.">
        <title>The Global Catalogue of Microorganisms (GCM) 10K type strain sequencing project: providing services to taxonomists for standard genome sequencing and annotation.</title>
        <authorList>
            <consortium name="The Broad Institute Genomics Platform"/>
            <consortium name="The Broad Institute Genome Sequencing Center for Infectious Disease"/>
            <person name="Wu L."/>
            <person name="Ma J."/>
        </authorList>
    </citation>
    <scope>NUCLEOTIDE SEQUENCE [LARGE SCALE GENOMIC DNA]</scope>
    <source>
        <strain evidence="3">JCM 17459</strain>
    </source>
</reference>
<comment type="caution">
    <text evidence="2">The sequence shown here is derived from an EMBL/GenBank/DDBJ whole genome shotgun (WGS) entry which is preliminary data.</text>
</comment>
<keyword evidence="1" id="KW-0472">Membrane</keyword>
<feature type="transmembrane region" description="Helical" evidence="1">
    <location>
        <begin position="63"/>
        <end position="84"/>
    </location>
</feature>
<feature type="transmembrane region" description="Helical" evidence="1">
    <location>
        <begin position="91"/>
        <end position="110"/>
    </location>
</feature>
<organism evidence="2 3">
    <name type="scientific">Georgenia daeguensis</name>
    <dbReference type="NCBI Taxonomy" id="908355"/>
    <lineage>
        <taxon>Bacteria</taxon>
        <taxon>Bacillati</taxon>
        <taxon>Actinomycetota</taxon>
        <taxon>Actinomycetes</taxon>
        <taxon>Micrococcales</taxon>
        <taxon>Bogoriellaceae</taxon>
        <taxon>Georgenia</taxon>
    </lineage>
</organism>
<keyword evidence="1" id="KW-1133">Transmembrane helix</keyword>
<evidence type="ECO:0000256" key="1">
    <source>
        <dbReference type="SAM" id="Phobius"/>
    </source>
</evidence>
<keyword evidence="1" id="KW-0812">Transmembrane</keyword>
<name>A0ABP6UQM1_9MICO</name>
<sequence length="215" mass="21843">MTAMSAVTCVVTVLGMGLVATVGLMPRVAGVAGVHRGRHGVALVGYLPSVVATVTVVGHVRHVVAGVGAVSRVHVVAGVAVIAVRRSLATVVRFRVAAVAVVVAVCWGAHERRVLPILGCIPAGGIRCGNDRSAASIPRAGRVGCKRVKRGWLCGFAAPRASAGARLCWLLWWASAVPGAAPSRAAPGVGVCRGQATAYFLGSASNIGPQASQHR</sequence>
<keyword evidence="3" id="KW-1185">Reference proteome</keyword>
<gene>
    <name evidence="2" type="ORF">GCM10022262_39880</name>
</gene>